<evidence type="ECO:0000313" key="5">
    <source>
        <dbReference type="Proteomes" id="UP000015241"/>
    </source>
</evidence>
<dbReference type="eggNOG" id="ENOG502RUZQ">
    <property type="taxonomic scope" value="Eukaryota"/>
</dbReference>
<accession>S8EXS3</accession>
<dbReference type="Proteomes" id="UP000015241">
    <property type="component" value="Unassembled WGS sequence"/>
</dbReference>
<proteinExistence type="predicted"/>
<feature type="region of interest" description="Disordered" evidence="1">
    <location>
        <begin position="566"/>
        <end position="587"/>
    </location>
</feature>
<dbReference type="InParanoid" id="S8EXS3"/>
<dbReference type="STRING" id="743788.S8EXS3"/>
<evidence type="ECO:0000256" key="2">
    <source>
        <dbReference type="SAM" id="SignalP"/>
    </source>
</evidence>
<feature type="signal peptide" evidence="2">
    <location>
        <begin position="1"/>
        <end position="20"/>
    </location>
</feature>
<feature type="compositionally biased region" description="Acidic residues" evidence="1">
    <location>
        <begin position="672"/>
        <end position="683"/>
    </location>
</feature>
<reference evidence="4 5" key="1">
    <citation type="journal article" date="2012" name="Science">
        <title>The Paleozoic origin of enzymatic lignin decomposition reconstructed from 31 fungal genomes.</title>
        <authorList>
            <person name="Floudas D."/>
            <person name="Binder M."/>
            <person name="Riley R."/>
            <person name="Barry K."/>
            <person name="Blanchette R.A."/>
            <person name="Henrissat B."/>
            <person name="Martinez A.T."/>
            <person name="Otillar R."/>
            <person name="Spatafora J.W."/>
            <person name="Yadav J.S."/>
            <person name="Aerts A."/>
            <person name="Benoit I."/>
            <person name="Boyd A."/>
            <person name="Carlson A."/>
            <person name="Copeland A."/>
            <person name="Coutinho P.M."/>
            <person name="de Vries R.P."/>
            <person name="Ferreira P."/>
            <person name="Findley K."/>
            <person name="Foster B."/>
            <person name="Gaskell J."/>
            <person name="Glotzer D."/>
            <person name="Gorecki P."/>
            <person name="Heitman J."/>
            <person name="Hesse C."/>
            <person name="Hori C."/>
            <person name="Igarashi K."/>
            <person name="Jurgens J.A."/>
            <person name="Kallen N."/>
            <person name="Kersten P."/>
            <person name="Kohler A."/>
            <person name="Kuees U."/>
            <person name="Kumar T.K.A."/>
            <person name="Kuo A."/>
            <person name="LaButti K."/>
            <person name="Larrondo L.F."/>
            <person name="Lindquist E."/>
            <person name="Ling A."/>
            <person name="Lombard V."/>
            <person name="Lucas S."/>
            <person name="Lundell T."/>
            <person name="Martin R."/>
            <person name="McLaughlin D.J."/>
            <person name="Morgenstern I."/>
            <person name="Morin E."/>
            <person name="Murat C."/>
            <person name="Nagy L.G."/>
            <person name="Nolan M."/>
            <person name="Ohm R.A."/>
            <person name="Patyshakuliyeva A."/>
            <person name="Rokas A."/>
            <person name="Ruiz-Duenas F.J."/>
            <person name="Sabat G."/>
            <person name="Salamov A."/>
            <person name="Samejima M."/>
            <person name="Schmutz J."/>
            <person name="Slot J.C."/>
            <person name="St John F."/>
            <person name="Stenlid J."/>
            <person name="Sun H."/>
            <person name="Sun S."/>
            <person name="Syed K."/>
            <person name="Tsang A."/>
            <person name="Wiebenga A."/>
            <person name="Young D."/>
            <person name="Pisabarro A."/>
            <person name="Eastwood D.C."/>
            <person name="Martin F."/>
            <person name="Cullen D."/>
            <person name="Grigoriev I.V."/>
            <person name="Hibbett D.S."/>
        </authorList>
    </citation>
    <scope>NUCLEOTIDE SEQUENCE</scope>
    <source>
        <strain evidence="5">FP-58527</strain>
    </source>
</reference>
<evidence type="ECO:0000313" key="4">
    <source>
        <dbReference type="EMBL" id="EPS94360.1"/>
    </source>
</evidence>
<protein>
    <recommendedName>
        <fullName evidence="3">DUF6589 domain-containing protein</fullName>
    </recommendedName>
</protein>
<feature type="domain" description="DUF6589" evidence="3">
    <location>
        <begin position="145"/>
        <end position="543"/>
    </location>
</feature>
<evidence type="ECO:0000259" key="3">
    <source>
        <dbReference type="Pfam" id="PF20231"/>
    </source>
</evidence>
<dbReference type="OrthoDB" id="3207600at2759"/>
<evidence type="ECO:0000256" key="1">
    <source>
        <dbReference type="SAM" id="MobiDB-lite"/>
    </source>
</evidence>
<feature type="compositionally biased region" description="Basic and acidic residues" evidence="1">
    <location>
        <begin position="649"/>
        <end position="671"/>
    </location>
</feature>
<keyword evidence="5" id="KW-1185">Reference proteome</keyword>
<feature type="chain" id="PRO_5004563371" description="DUF6589 domain-containing protein" evidence="2">
    <location>
        <begin position="21"/>
        <end position="683"/>
    </location>
</feature>
<dbReference type="InterPro" id="IPR046496">
    <property type="entry name" value="DUF6589"/>
</dbReference>
<keyword evidence="2" id="KW-0732">Signal</keyword>
<organism evidence="4 5">
    <name type="scientific">Fomitopsis schrenkii</name>
    <name type="common">Brown rot fungus</name>
    <dbReference type="NCBI Taxonomy" id="2126942"/>
    <lineage>
        <taxon>Eukaryota</taxon>
        <taxon>Fungi</taxon>
        <taxon>Dikarya</taxon>
        <taxon>Basidiomycota</taxon>
        <taxon>Agaricomycotina</taxon>
        <taxon>Agaricomycetes</taxon>
        <taxon>Polyporales</taxon>
        <taxon>Fomitopsis</taxon>
    </lineage>
</organism>
<dbReference type="HOGENOM" id="CLU_344844_0_0_1"/>
<dbReference type="EMBL" id="KE504235">
    <property type="protein sequence ID" value="EPS94360.1"/>
    <property type="molecule type" value="Genomic_DNA"/>
</dbReference>
<dbReference type="AlphaFoldDB" id="S8EXS3"/>
<feature type="region of interest" description="Disordered" evidence="1">
    <location>
        <begin position="614"/>
        <end position="683"/>
    </location>
</feature>
<sequence>MYQTLLPCLWLLLTMLMTASNDYETKTGREKENKDSRASSLCVCMKYTIQWNQIELSCSTVQRGLESLTKSAKERARAFVQTSTRLWGVVYDNINFTLRKASQRLDSTTQQLNATTSALFALPSRFTRAAYASAMSIAARNAREGRRRDLTLDSLRPTAEQQARFMEAITHNVRMILLDLSPGIAKHRRRARRLRAEAKKRKPVIRVLSHEKTEFYPLPALAQEEASVGGTIQVVLKIFVTLLGLAEEIVETELRLLVGDWLTIRNLRLMRDELMDELTSFRRMEWVQEASMPFHFQLNAMYMLFRTHLGHPSTNNPSSLEHHRTLLRRAKLDPKKPEYNKAKELAWHSLVARVLDCTRVILTYESHTQLTKWRPKWDEFEDVVQQIVARFASTQAAHDALDAGDEVLAHSILYMRDSLMFFEFCDAIRDADVGRMWGVYDFWVFMMRGAGCHNYANELLEMKAQFTHRSWLVNRWGKAARSIPTDLYLEHNNGFLKNMFAAQGANASMEYVQDKSSACVEILRSLAQDVATHFAVADFKRRHHEVDFQGDLKALLVDLASEKVHTFQSDRRVPPHTTSRTRSKKYRPTTAVRDILLEGMTSLVHSGMFDHWLNRGDDRDEEEEDSNDTPPIRVPTNEDFITGTAFDDPNGRMDVEYRDDGDSMANHTHEADTEEVEIEDNDI</sequence>
<name>S8EXS3_FOMSC</name>
<dbReference type="Pfam" id="PF20231">
    <property type="entry name" value="DUF6589"/>
    <property type="match status" value="1"/>
</dbReference>
<gene>
    <name evidence="4" type="ORF">FOMPIDRAFT_1020076</name>
</gene>